<dbReference type="InterPro" id="IPR020563">
    <property type="entry name" value="X-over_junc_endoDNase_Mg_BS"/>
</dbReference>
<keyword evidence="3" id="KW-0540">Nuclease</keyword>
<dbReference type="InterPro" id="IPR012337">
    <property type="entry name" value="RNaseH-like_sf"/>
</dbReference>
<accession>A0A7C1NMJ2</accession>
<gene>
    <name evidence="12" type="ORF">ENI13_01540</name>
</gene>
<keyword evidence="8" id="KW-0460">Magnesium</keyword>
<dbReference type="InterPro" id="IPR036397">
    <property type="entry name" value="RNaseH_sf"/>
</dbReference>
<evidence type="ECO:0000256" key="2">
    <source>
        <dbReference type="ARBA" id="ARBA00022490"/>
    </source>
</evidence>
<evidence type="ECO:0000256" key="3">
    <source>
        <dbReference type="ARBA" id="ARBA00022722"/>
    </source>
</evidence>
<dbReference type="GO" id="GO:0046872">
    <property type="term" value="F:metal ion binding"/>
    <property type="evidence" value="ECO:0007669"/>
    <property type="project" value="UniProtKB-KW"/>
</dbReference>
<keyword evidence="5" id="KW-0255">Endonuclease</keyword>
<dbReference type="GO" id="GO:0008821">
    <property type="term" value="F:crossover junction DNA endonuclease activity"/>
    <property type="evidence" value="ECO:0007669"/>
    <property type="project" value="InterPro"/>
</dbReference>
<dbReference type="Proteomes" id="UP000885695">
    <property type="component" value="Unassembled WGS sequence"/>
</dbReference>
<evidence type="ECO:0000256" key="8">
    <source>
        <dbReference type="ARBA" id="ARBA00022842"/>
    </source>
</evidence>
<dbReference type="SUPFAM" id="SSF53098">
    <property type="entry name" value="Ribonuclease H-like"/>
    <property type="match status" value="1"/>
</dbReference>
<evidence type="ECO:0000256" key="1">
    <source>
        <dbReference type="ARBA" id="ARBA00009518"/>
    </source>
</evidence>
<evidence type="ECO:0000256" key="4">
    <source>
        <dbReference type="ARBA" id="ARBA00022723"/>
    </source>
</evidence>
<dbReference type="Gene3D" id="3.30.420.10">
    <property type="entry name" value="Ribonuclease H-like superfamily/Ribonuclease H"/>
    <property type="match status" value="1"/>
</dbReference>
<evidence type="ECO:0000256" key="9">
    <source>
        <dbReference type="ARBA" id="ARBA00023125"/>
    </source>
</evidence>
<proteinExistence type="inferred from homology"/>
<keyword evidence="4" id="KW-0479">Metal-binding</keyword>
<keyword evidence="10" id="KW-0233">DNA recombination</keyword>
<dbReference type="Pfam" id="PF02075">
    <property type="entry name" value="RuvC"/>
    <property type="match status" value="1"/>
</dbReference>
<keyword evidence="7" id="KW-0378">Hydrolase</keyword>
<keyword evidence="2" id="KW-0963">Cytoplasm</keyword>
<dbReference type="GO" id="GO:0006281">
    <property type="term" value="P:DNA repair"/>
    <property type="evidence" value="ECO:0007669"/>
    <property type="project" value="UniProtKB-KW"/>
</dbReference>
<evidence type="ECO:0000256" key="5">
    <source>
        <dbReference type="ARBA" id="ARBA00022759"/>
    </source>
</evidence>
<evidence type="ECO:0000256" key="6">
    <source>
        <dbReference type="ARBA" id="ARBA00022763"/>
    </source>
</evidence>
<dbReference type="AlphaFoldDB" id="A0A7C1NMJ2"/>
<keyword evidence="9" id="KW-0238">DNA-binding</keyword>
<dbReference type="PROSITE" id="PS01321">
    <property type="entry name" value="RUVC"/>
    <property type="match status" value="1"/>
</dbReference>
<evidence type="ECO:0000256" key="10">
    <source>
        <dbReference type="ARBA" id="ARBA00023172"/>
    </source>
</evidence>
<dbReference type="GO" id="GO:0003677">
    <property type="term" value="F:DNA binding"/>
    <property type="evidence" value="ECO:0007669"/>
    <property type="project" value="UniProtKB-KW"/>
</dbReference>
<dbReference type="GO" id="GO:0006310">
    <property type="term" value="P:DNA recombination"/>
    <property type="evidence" value="ECO:0007669"/>
    <property type="project" value="UniProtKB-KW"/>
</dbReference>
<feature type="non-terminal residue" evidence="12">
    <location>
        <position position="1"/>
    </location>
</feature>
<keyword evidence="6" id="KW-0227">DNA damage</keyword>
<evidence type="ECO:0000256" key="7">
    <source>
        <dbReference type="ARBA" id="ARBA00022801"/>
    </source>
</evidence>
<organism evidence="12">
    <name type="scientific">candidate division CPR3 bacterium</name>
    <dbReference type="NCBI Taxonomy" id="2268181"/>
    <lineage>
        <taxon>Bacteria</taxon>
        <taxon>Bacteria division CPR3</taxon>
    </lineage>
</organism>
<evidence type="ECO:0000313" key="12">
    <source>
        <dbReference type="EMBL" id="HEB13643.1"/>
    </source>
</evidence>
<keyword evidence="11" id="KW-0234">DNA repair</keyword>
<protein>
    <submittedName>
        <fullName evidence="12">Crossover junction endodeoxyribonuclease RuvC</fullName>
    </submittedName>
</protein>
<dbReference type="PRINTS" id="PR00696">
    <property type="entry name" value="RSOLVASERUVC"/>
</dbReference>
<dbReference type="PANTHER" id="PTHR30194:SF3">
    <property type="entry name" value="CROSSOVER JUNCTION ENDODEOXYRIBONUCLEASE RUVC"/>
    <property type="match status" value="1"/>
</dbReference>
<comment type="caution">
    <text evidence="12">The sequence shown here is derived from an EMBL/GenBank/DDBJ whole genome shotgun (WGS) entry which is preliminary data.</text>
</comment>
<name>A0A7C1NMJ2_UNCC3</name>
<sequence length="75" mass="8385">VIMLSASLAGKKVFDYTPLEIKRAVVGYGRAEKQQVQYMLKDLLHLAKIPSPDDAADALAVALCHYYSRKLKAYE</sequence>
<reference evidence="12" key="1">
    <citation type="journal article" date="2020" name="mSystems">
        <title>Genome- and Community-Level Interaction Insights into Carbon Utilization and Element Cycling Functions of Hydrothermarchaeota in Hydrothermal Sediment.</title>
        <authorList>
            <person name="Zhou Z."/>
            <person name="Liu Y."/>
            <person name="Xu W."/>
            <person name="Pan J."/>
            <person name="Luo Z.H."/>
            <person name="Li M."/>
        </authorList>
    </citation>
    <scope>NUCLEOTIDE SEQUENCE [LARGE SCALE GENOMIC DNA]</scope>
    <source>
        <strain evidence="12">HyVt-369</strain>
    </source>
</reference>
<dbReference type="EMBL" id="DRHL01000084">
    <property type="protein sequence ID" value="HEB13643.1"/>
    <property type="molecule type" value="Genomic_DNA"/>
</dbReference>
<dbReference type="InterPro" id="IPR002176">
    <property type="entry name" value="X-over_junc_endoDNase_RuvC"/>
</dbReference>
<evidence type="ECO:0000256" key="11">
    <source>
        <dbReference type="ARBA" id="ARBA00023204"/>
    </source>
</evidence>
<comment type="similarity">
    <text evidence="1">Belongs to the RuvC family.</text>
</comment>
<dbReference type="PANTHER" id="PTHR30194">
    <property type="entry name" value="CROSSOVER JUNCTION ENDODEOXYRIBONUCLEASE RUVC"/>
    <property type="match status" value="1"/>
</dbReference>